<sequence>MNSQIEAACALIDKLITENAELVEKVNELYIKLSQQSFTAGVSTANRSNLMVRSAQTSDLPDPMQEQYENAPILDPKFGTLEEERISRDNMDVESAVVFSNPSEPNVSGEIVQIPLDDTDTDVRELESQTLLTNENAAVPLSDAPLVGAPFRLISFVARYVSGADLVDNS</sequence>
<name>A0AAV5IWN3_9ROSI</name>
<accession>A0AAV5IWN3</accession>
<gene>
    <name evidence="1" type="ORF">SLEP1_g16480</name>
</gene>
<reference evidence="1 2" key="1">
    <citation type="journal article" date="2021" name="Commun. Biol.">
        <title>The genome of Shorea leprosula (Dipterocarpaceae) highlights the ecological relevance of drought in aseasonal tropical rainforests.</title>
        <authorList>
            <person name="Ng K.K.S."/>
            <person name="Kobayashi M.J."/>
            <person name="Fawcett J.A."/>
            <person name="Hatakeyama M."/>
            <person name="Paape T."/>
            <person name="Ng C.H."/>
            <person name="Ang C.C."/>
            <person name="Tnah L.H."/>
            <person name="Lee C.T."/>
            <person name="Nishiyama T."/>
            <person name="Sese J."/>
            <person name="O'Brien M.J."/>
            <person name="Copetti D."/>
            <person name="Mohd Noor M.I."/>
            <person name="Ong R.C."/>
            <person name="Putra M."/>
            <person name="Sireger I.Z."/>
            <person name="Indrioko S."/>
            <person name="Kosugi Y."/>
            <person name="Izuno A."/>
            <person name="Isagi Y."/>
            <person name="Lee S.L."/>
            <person name="Shimizu K.K."/>
        </authorList>
    </citation>
    <scope>NUCLEOTIDE SEQUENCE [LARGE SCALE GENOMIC DNA]</scope>
    <source>
        <strain evidence="1">214</strain>
    </source>
</reference>
<dbReference type="AlphaFoldDB" id="A0AAV5IWN3"/>
<organism evidence="1 2">
    <name type="scientific">Rubroshorea leprosula</name>
    <dbReference type="NCBI Taxonomy" id="152421"/>
    <lineage>
        <taxon>Eukaryota</taxon>
        <taxon>Viridiplantae</taxon>
        <taxon>Streptophyta</taxon>
        <taxon>Embryophyta</taxon>
        <taxon>Tracheophyta</taxon>
        <taxon>Spermatophyta</taxon>
        <taxon>Magnoliopsida</taxon>
        <taxon>eudicotyledons</taxon>
        <taxon>Gunneridae</taxon>
        <taxon>Pentapetalae</taxon>
        <taxon>rosids</taxon>
        <taxon>malvids</taxon>
        <taxon>Malvales</taxon>
        <taxon>Dipterocarpaceae</taxon>
        <taxon>Rubroshorea</taxon>
    </lineage>
</organism>
<dbReference type="EMBL" id="BPVZ01000021">
    <property type="protein sequence ID" value="GKV04309.1"/>
    <property type="molecule type" value="Genomic_DNA"/>
</dbReference>
<evidence type="ECO:0000313" key="1">
    <source>
        <dbReference type="EMBL" id="GKV04309.1"/>
    </source>
</evidence>
<protein>
    <submittedName>
        <fullName evidence="1">Uncharacterized protein</fullName>
    </submittedName>
</protein>
<keyword evidence="2" id="KW-1185">Reference proteome</keyword>
<comment type="caution">
    <text evidence="1">The sequence shown here is derived from an EMBL/GenBank/DDBJ whole genome shotgun (WGS) entry which is preliminary data.</text>
</comment>
<evidence type="ECO:0000313" key="2">
    <source>
        <dbReference type="Proteomes" id="UP001054252"/>
    </source>
</evidence>
<proteinExistence type="predicted"/>
<dbReference type="Proteomes" id="UP001054252">
    <property type="component" value="Unassembled WGS sequence"/>
</dbReference>